<dbReference type="AlphaFoldDB" id="A0A420MH06"/>
<evidence type="ECO:0000313" key="2">
    <source>
        <dbReference type="Proteomes" id="UP000285084"/>
    </source>
</evidence>
<organism evidence="1 2">
    <name type="scientific">Fusarium oxysporum</name>
    <name type="common">Fusarium vascular wilt</name>
    <dbReference type="NCBI Taxonomy" id="5507"/>
    <lineage>
        <taxon>Eukaryota</taxon>
        <taxon>Fungi</taxon>
        <taxon>Dikarya</taxon>
        <taxon>Ascomycota</taxon>
        <taxon>Pezizomycotina</taxon>
        <taxon>Sordariomycetes</taxon>
        <taxon>Hypocreomycetidae</taxon>
        <taxon>Hypocreales</taxon>
        <taxon>Nectriaceae</taxon>
        <taxon>Fusarium</taxon>
        <taxon>Fusarium oxysporum species complex</taxon>
    </lineage>
</organism>
<accession>A0A420MH06</accession>
<comment type="caution">
    <text evidence="1">The sequence shown here is derived from an EMBL/GenBank/DDBJ whole genome shotgun (WGS) entry which is preliminary data.</text>
</comment>
<protein>
    <submittedName>
        <fullName evidence="1">Uncharacterized protein</fullName>
    </submittedName>
</protein>
<sequence length="71" mass="8000">MKESQRITTDVGYPEHMVHLEDFGSGGDNLGDQFEVDVQESETNRHEIMTVPSNKTLLDVLNKAGFDILYS</sequence>
<feature type="non-terminal residue" evidence="1">
    <location>
        <position position="71"/>
    </location>
</feature>
<gene>
    <name evidence="1" type="ORF">BFJ69_g14625</name>
</gene>
<dbReference type="Proteomes" id="UP000285084">
    <property type="component" value="Unassembled WGS sequence"/>
</dbReference>
<dbReference type="VEuPathDB" id="FungiDB:HZS61_009185"/>
<proteinExistence type="predicted"/>
<name>A0A420MH06_FUSOX</name>
<evidence type="ECO:0000313" key="1">
    <source>
        <dbReference type="EMBL" id="RKK67292.1"/>
    </source>
</evidence>
<dbReference type="EMBL" id="MRCX01000236">
    <property type="protein sequence ID" value="RKK67292.1"/>
    <property type="molecule type" value="Genomic_DNA"/>
</dbReference>
<reference evidence="1 2" key="1">
    <citation type="journal article" date="2018" name="Sci. Rep.">
        <title>Characterisation of pathogen-specific regions and novel effector candidates in Fusarium oxysporum f. sp. cepae.</title>
        <authorList>
            <person name="Armitage A.D."/>
            <person name="Taylor A."/>
            <person name="Sobczyk M.K."/>
            <person name="Baxter L."/>
            <person name="Greenfield B.P."/>
            <person name="Bates H.J."/>
            <person name="Wilson F."/>
            <person name="Jackson A.C."/>
            <person name="Ott S."/>
            <person name="Harrison R.J."/>
            <person name="Clarkson J.P."/>
        </authorList>
    </citation>
    <scope>NUCLEOTIDE SEQUENCE [LARGE SCALE GENOMIC DNA]</scope>
    <source>
        <strain evidence="1 2">Fo_A13</strain>
    </source>
</reference>